<dbReference type="HOGENOM" id="CLU_000604_84_3_0"/>
<dbReference type="CDD" id="cd18541">
    <property type="entry name" value="ABC_6TM_TmrB_like"/>
    <property type="match status" value="1"/>
</dbReference>
<evidence type="ECO:0000256" key="5">
    <source>
        <dbReference type="ARBA" id="ARBA00022741"/>
    </source>
</evidence>
<dbReference type="GO" id="GO:0015421">
    <property type="term" value="F:ABC-type oligopeptide transporter activity"/>
    <property type="evidence" value="ECO:0007669"/>
    <property type="project" value="TreeGrafter"/>
</dbReference>
<dbReference type="SUPFAM" id="SSF52540">
    <property type="entry name" value="P-loop containing nucleoside triphosphate hydrolases"/>
    <property type="match status" value="1"/>
</dbReference>
<organism evidence="12 13">
    <name type="scientific">Gemmatimonas aurantiaca (strain DSM 14586 / JCM 11422 / NBRC 100505 / T-27)</name>
    <dbReference type="NCBI Taxonomy" id="379066"/>
    <lineage>
        <taxon>Bacteria</taxon>
        <taxon>Pseudomonadati</taxon>
        <taxon>Gemmatimonadota</taxon>
        <taxon>Gemmatimonadia</taxon>
        <taxon>Gemmatimonadales</taxon>
        <taxon>Gemmatimonadaceae</taxon>
        <taxon>Gemmatimonas</taxon>
    </lineage>
</organism>
<feature type="transmembrane region" description="Helical" evidence="9">
    <location>
        <begin position="20"/>
        <end position="40"/>
    </location>
</feature>
<dbReference type="eggNOG" id="COG1132">
    <property type="taxonomic scope" value="Bacteria"/>
</dbReference>
<evidence type="ECO:0000313" key="12">
    <source>
        <dbReference type="EMBL" id="BAH37973.1"/>
    </source>
</evidence>
<protein>
    <submittedName>
        <fullName evidence="12">Putative ABC transporter ATP-binding protein</fullName>
    </submittedName>
</protein>
<dbReference type="FunFam" id="3.40.50.300:FF:000221">
    <property type="entry name" value="Multidrug ABC transporter ATP-binding protein"/>
    <property type="match status" value="1"/>
</dbReference>
<feature type="transmembrane region" description="Helical" evidence="9">
    <location>
        <begin position="134"/>
        <end position="152"/>
    </location>
</feature>
<keyword evidence="3" id="KW-1003">Cell membrane</keyword>
<evidence type="ECO:0000256" key="8">
    <source>
        <dbReference type="ARBA" id="ARBA00023136"/>
    </source>
</evidence>
<dbReference type="Gene3D" id="1.20.1560.10">
    <property type="entry name" value="ABC transporter type 1, transmembrane domain"/>
    <property type="match status" value="1"/>
</dbReference>
<evidence type="ECO:0000259" key="11">
    <source>
        <dbReference type="PROSITE" id="PS50929"/>
    </source>
</evidence>
<keyword evidence="8 9" id="KW-0472">Membrane</keyword>
<dbReference type="Pfam" id="PF00664">
    <property type="entry name" value="ABC_membrane"/>
    <property type="match status" value="1"/>
</dbReference>
<dbReference type="SUPFAM" id="SSF90123">
    <property type="entry name" value="ABC transporter transmembrane region"/>
    <property type="match status" value="1"/>
</dbReference>
<evidence type="ECO:0000256" key="4">
    <source>
        <dbReference type="ARBA" id="ARBA00022692"/>
    </source>
</evidence>
<dbReference type="Pfam" id="PF00005">
    <property type="entry name" value="ABC_tran"/>
    <property type="match status" value="1"/>
</dbReference>
<evidence type="ECO:0000256" key="3">
    <source>
        <dbReference type="ARBA" id="ARBA00022475"/>
    </source>
</evidence>
<dbReference type="InterPro" id="IPR011527">
    <property type="entry name" value="ABC1_TM_dom"/>
</dbReference>
<keyword evidence="7 9" id="KW-1133">Transmembrane helix</keyword>
<evidence type="ECO:0000256" key="6">
    <source>
        <dbReference type="ARBA" id="ARBA00022840"/>
    </source>
</evidence>
<dbReference type="AlphaFoldDB" id="C1A6W3"/>
<dbReference type="GO" id="GO:0005524">
    <property type="term" value="F:ATP binding"/>
    <property type="evidence" value="ECO:0007669"/>
    <property type="project" value="UniProtKB-KW"/>
</dbReference>
<dbReference type="SMART" id="SM00382">
    <property type="entry name" value="AAA"/>
    <property type="match status" value="1"/>
</dbReference>
<dbReference type="GO" id="GO:0016887">
    <property type="term" value="F:ATP hydrolysis activity"/>
    <property type="evidence" value="ECO:0007669"/>
    <property type="project" value="InterPro"/>
</dbReference>
<dbReference type="Gene3D" id="3.40.50.300">
    <property type="entry name" value="P-loop containing nucleotide triphosphate hydrolases"/>
    <property type="match status" value="1"/>
</dbReference>
<dbReference type="GO" id="GO:0005886">
    <property type="term" value="C:plasma membrane"/>
    <property type="evidence" value="ECO:0007669"/>
    <property type="project" value="UniProtKB-SubCell"/>
</dbReference>
<feature type="transmembrane region" description="Helical" evidence="9">
    <location>
        <begin position="158"/>
        <end position="175"/>
    </location>
</feature>
<name>C1A6W3_GEMAT</name>
<evidence type="ECO:0000256" key="1">
    <source>
        <dbReference type="ARBA" id="ARBA00004651"/>
    </source>
</evidence>
<keyword evidence="2" id="KW-0813">Transport</keyword>
<evidence type="ECO:0000256" key="2">
    <source>
        <dbReference type="ARBA" id="ARBA00022448"/>
    </source>
</evidence>
<dbReference type="PANTHER" id="PTHR43394:SF1">
    <property type="entry name" value="ATP-BINDING CASSETTE SUB-FAMILY B MEMBER 10, MITOCHONDRIAL"/>
    <property type="match status" value="1"/>
</dbReference>
<evidence type="ECO:0000259" key="10">
    <source>
        <dbReference type="PROSITE" id="PS50893"/>
    </source>
</evidence>
<proteinExistence type="predicted"/>
<dbReference type="STRING" id="379066.GAU_0931"/>
<dbReference type="EMBL" id="AP009153">
    <property type="protein sequence ID" value="BAH37973.1"/>
    <property type="molecule type" value="Genomic_DNA"/>
</dbReference>
<dbReference type="PANTHER" id="PTHR43394">
    <property type="entry name" value="ATP-DEPENDENT PERMEASE MDL1, MITOCHONDRIAL"/>
    <property type="match status" value="1"/>
</dbReference>
<reference evidence="13" key="1">
    <citation type="submission" date="2006-03" db="EMBL/GenBank/DDBJ databases">
        <title>Complete genome sequence of Gemmatimonas aurantiaca T-27 that represents a novel phylum Gemmatimonadetes.</title>
        <authorList>
            <person name="Takasaki K."/>
            <person name="Ichikawa N."/>
            <person name="Miura H."/>
            <person name="Matsushita S."/>
            <person name="Watanabe Y."/>
            <person name="Oguchi A."/>
            <person name="Ankai A."/>
            <person name="Yashiro I."/>
            <person name="Takahashi M."/>
            <person name="Terui Y."/>
            <person name="Fukui S."/>
            <person name="Yokoyama H."/>
            <person name="Tanikawa S."/>
            <person name="Hanada S."/>
            <person name="Kamagata Y."/>
            <person name="Fujita N."/>
        </authorList>
    </citation>
    <scope>NUCLEOTIDE SEQUENCE [LARGE SCALE GENOMIC DNA]</scope>
    <source>
        <strain evidence="13">T-27 / DSM 14586 / JCM 11422 / NBRC 100505</strain>
    </source>
</reference>
<dbReference type="PROSITE" id="PS50893">
    <property type="entry name" value="ABC_TRANSPORTER_2"/>
    <property type="match status" value="1"/>
</dbReference>
<dbReference type="Proteomes" id="UP000002209">
    <property type="component" value="Chromosome"/>
</dbReference>
<evidence type="ECO:0000313" key="13">
    <source>
        <dbReference type="Proteomes" id="UP000002209"/>
    </source>
</evidence>
<comment type="subcellular location">
    <subcellularLocation>
        <location evidence="1">Cell membrane</location>
        <topology evidence="1">Multi-pass membrane protein</topology>
    </subcellularLocation>
</comment>
<keyword evidence="6 12" id="KW-0067">ATP-binding</keyword>
<feature type="domain" description="ABC transporter" evidence="10">
    <location>
        <begin position="339"/>
        <end position="580"/>
    </location>
</feature>
<dbReference type="InterPro" id="IPR003439">
    <property type="entry name" value="ABC_transporter-like_ATP-bd"/>
</dbReference>
<gene>
    <name evidence="12" type="ordered locus">GAU_0931</name>
</gene>
<dbReference type="KEGG" id="gau:GAU_0931"/>
<feature type="transmembrane region" description="Helical" evidence="9">
    <location>
        <begin position="56"/>
        <end position="77"/>
    </location>
</feature>
<keyword evidence="5" id="KW-0547">Nucleotide-binding</keyword>
<evidence type="ECO:0000256" key="7">
    <source>
        <dbReference type="ARBA" id="ARBA00022989"/>
    </source>
</evidence>
<feature type="transmembrane region" description="Helical" evidence="9">
    <location>
        <begin position="247"/>
        <end position="267"/>
    </location>
</feature>
<feature type="domain" description="ABC transmembrane type-1" evidence="11">
    <location>
        <begin position="20"/>
        <end position="302"/>
    </location>
</feature>
<sequence>MRNTLWRLLPYYHPYRLQVAVGLGAVVVAAALATLVPSFLQRGIDAIRDGNHLSEVITLGLVMLLTAVFSGSLRFVMRLLLNGLSRRIETDLRRDIYAHLTTLDPAWFARWRTGDLMARLTNDLSAVRMAAGPAVMYFANTVAGGLFALVMMLRISPLLTGAALLPMLGLPLLMLRLGKRVHDRFEAVQSLFSHLSTRAQENLSGVRVVRAYRQEASEIARFGTLGDGYLTANVRLAKLNGLMNPGFGLLAGLGGAVTIGVGGQLLIDGRITVGGFVAFGIYLAMLTWPLIALGWTTNLFQRGAASMTRVLELLDATPESVREASNVSASLTVGRGHAIEFREVWFHYPTATGHESTPRWVLRNINVSIPAGGTLAVVGATGSGKSALMDLLPRLFDAQRGQVLIDGVDVRDLPLATLRSVIGYVPQEALLFSETVGENIAYGRPDASREQLDAASEIAQLRETIEGLPEGYDTRLGERGINLSGGQKQRTALARALARHPGIVLLDDALSAVDTHTEAAILHGLRGALRGRTAIITSHRVSAVREADHIVVLHEGEIVEQGTHETLLELGGRYADLWQRQQLLDAIEAA</sequence>
<dbReference type="PROSITE" id="PS50929">
    <property type="entry name" value="ABC_TM1F"/>
    <property type="match status" value="1"/>
</dbReference>
<keyword evidence="13" id="KW-1185">Reference proteome</keyword>
<keyword evidence="4 9" id="KW-0812">Transmembrane</keyword>
<feature type="transmembrane region" description="Helical" evidence="9">
    <location>
        <begin position="273"/>
        <end position="295"/>
    </location>
</feature>
<accession>C1A6W3</accession>
<dbReference type="InterPro" id="IPR036640">
    <property type="entry name" value="ABC1_TM_sf"/>
</dbReference>
<evidence type="ECO:0000256" key="9">
    <source>
        <dbReference type="SAM" id="Phobius"/>
    </source>
</evidence>
<dbReference type="InterPro" id="IPR039421">
    <property type="entry name" value="Type_1_exporter"/>
</dbReference>
<dbReference type="InterPro" id="IPR003593">
    <property type="entry name" value="AAA+_ATPase"/>
</dbReference>
<dbReference type="InterPro" id="IPR027417">
    <property type="entry name" value="P-loop_NTPase"/>
</dbReference>